<evidence type="ECO:0000313" key="3">
    <source>
        <dbReference type="Proteomes" id="UP001606301"/>
    </source>
</evidence>
<organism evidence="2 3">
    <name type="scientific">Pelomonas margarita</name>
    <dbReference type="NCBI Taxonomy" id="3299031"/>
    <lineage>
        <taxon>Bacteria</taxon>
        <taxon>Pseudomonadati</taxon>
        <taxon>Pseudomonadota</taxon>
        <taxon>Betaproteobacteria</taxon>
        <taxon>Burkholderiales</taxon>
        <taxon>Sphaerotilaceae</taxon>
        <taxon>Roseateles</taxon>
    </lineage>
</organism>
<name>A0ABW7FFG4_9BURK</name>
<proteinExistence type="predicted"/>
<dbReference type="RefSeq" id="WP_394395394.1">
    <property type="nucleotide sequence ID" value="NZ_JBIGHW010000002.1"/>
</dbReference>
<dbReference type="SUPFAM" id="SSF55846">
    <property type="entry name" value="N-acetylmuramoyl-L-alanine amidase-like"/>
    <property type="match status" value="1"/>
</dbReference>
<dbReference type="EC" id="3.5.1.28" evidence="2"/>
<accession>A0ABW7FFG4</accession>
<comment type="caution">
    <text evidence="2">The sequence shown here is derived from an EMBL/GenBank/DDBJ whole genome shotgun (WGS) entry which is preliminary data.</text>
</comment>
<dbReference type="Pfam" id="PF01510">
    <property type="entry name" value="Amidase_2"/>
    <property type="match status" value="1"/>
</dbReference>
<sequence length="416" mass="44644">MAKCPFAQWKPITNERGCGRYLGGPFKIVHHTTQGDTANSAFTTFAKRGSDPHFTVDAKEIYQHVDTDYGALALKNAKDGVETNRDSAVQIELVGYAERAKDRDALKRVARLCRWIEATHGVPRVWPAGVPRPAKEGKDPGGHIRDAFLWDATGGHYGHSQVPENSHWDPAYTAEEASFVLAAEFDELGDLLVQNFVQPAEAPDKPSRLLATITNDGVVSVIMEDPDGRVHFTADADIDADGANGQNGAPWAYRADDSGSDALANAGMARIGGKVVCKHAWARSVVLLDVDNEPKVFPGGGIASCTWYRHSGKAKTDPSAYVDSETVAYVVVPPVIVQKTQGVVRGCRALVTYRGKTIECVVADKGPANKIGELSIAAARQLGIPSSPRSGGVSGPNVHYELWPGIPAEGFELQPA</sequence>
<dbReference type="Proteomes" id="UP001606301">
    <property type="component" value="Unassembled WGS sequence"/>
</dbReference>
<reference evidence="2 3" key="1">
    <citation type="submission" date="2024-08" db="EMBL/GenBank/DDBJ databases">
        <authorList>
            <person name="Lu H."/>
        </authorList>
    </citation>
    <scope>NUCLEOTIDE SEQUENCE [LARGE SCALE GENOMIC DNA]</scope>
    <source>
        <strain evidence="2 3">LKC17W</strain>
    </source>
</reference>
<evidence type="ECO:0000259" key="1">
    <source>
        <dbReference type="Pfam" id="PF01510"/>
    </source>
</evidence>
<keyword evidence="2" id="KW-0378">Hydrolase</keyword>
<dbReference type="GO" id="GO:0008745">
    <property type="term" value="F:N-acetylmuramoyl-L-alanine amidase activity"/>
    <property type="evidence" value="ECO:0007669"/>
    <property type="project" value="UniProtKB-EC"/>
</dbReference>
<dbReference type="EMBL" id="JBIGHW010000002">
    <property type="protein sequence ID" value="MFG6439758.1"/>
    <property type="molecule type" value="Genomic_DNA"/>
</dbReference>
<dbReference type="Gene3D" id="3.40.80.10">
    <property type="entry name" value="Peptidoglycan recognition protein-like"/>
    <property type="match status" value="1"/>
</dbReference>
<feature type="domain" description="N-acetylmuramoyl-L-alanine amidase" evidence="1">
    <location>
        <begin position="28"/>
        <end position="170"/>
    </location>
</feature>
<protein>
    <submittedName>
        <fullName evidence="2">N-acetylmuramoyl-L-alanine amidase</fullName>
        <ecNumber evidence="2">3.5.1.28</ecNumber>
    </submittedName>
</protein>
<dbReference type="InterPro" id="IPR036505">
    <property type="entry name" value="Amidase/PGRP_sf"/>
</dbReference>
<keyword evidence="3" id="KW-1185">Reference proteome</keyword>
<gene>
    <name evidence="2" type="ORF">ACG0Z3_03600</name>
</gene>
<dbReference type="InterPro" id="IPR002502">
    <property type="entry name" value="Amidase_domain"/>
</dbReference>
<evidence type="ECO:0000313" key="2">
    <source>
        <dbReference type="EMBL" id="MFG6439758.1"/>
    </source>
</evidence>